<accession>A0AAN6ML50</accession>
<name>A0AAN6ML50_9PEZI</name>
<evidence type="ECO:0000313" key="2">
    <source>
        <dbReference type="Proteomes" id="UP001303889"/>
    </source>
</evidence>
<dbReference type="InterPro" id="IPR011990">
    <property type="entry name" value="TPR-like_helical_dom_sf"/>
</dbReference>
<proteinExistence type="predicted"/>
<reference evidence="1" key="1">
    <citation type="journal article" date="2023" name="Mol. Phylogenet. Evol.">
        <title>Genome-scale phylogeny and comparative genomics of the fungal order Sordariales.</title>
        <authorList>
            <person name="Hensen N."/>
            <person name="Bonometti L."/>
            <person name="Westerberg I."/>
            <person name="Brannstrom I.O."/>
            <person name="Guillou S."/>
            <person name="Cros-Aarteil S."/>
            <person name="Calhoun S."/>
            <person name="Haridas S."/>
            <person name="Kuo A."/>
            <person name="Mondo S."/>
            <person name="Pangilinan J."/>
            <person name="Riley R."/>
            <person name="LaButti K."/>
            <person name="Andreopoulos B."/>
            <person name="Lipzen A."/>
            <person name="Chen C."/>
            <person name="Yan M."/>
            <person name="Daum C."/>
            <person name="Ng V."/>
            <person name="Clum A."/>
            <person name="Steindorff A."/>
            <person name="Ohm R.A."/>
            <person name="Martin F."/>
            <person name="Silar P."/>
            <person name="Natvig D.O."/>
            <person name="Lalanne C."/>
            <person name="Gautier V."/>
            <person name="Ament-Velasquez S.L."/>
            <person name="Kruys A."/>
            <person name="Hutchinson M.I."/>
            <person name="Powell A.J."/>
            <person name="Barry K."/>
            <person name="Miller A.N."/>
            <person name="Grigoriev I.V."/>
            <person name="Debuchy R."/>
            <person name="Gladieux P."/>
            <person name="Hiltunen Thoren M."/>
            <person name="Johannesson H."/>
        </authorList>
    </citation>
    <scope>NUCLEOTIDE SEQUENCE</scope>
    <source>
        <strain evidence="1">CBS 103.79</strain>
    </source>
</reference>
<dbReference type="AlphaFoldDB" id="A0AAN6ML50"/>
<dbReference type="InterPro" id="IPR053137">
    <property type="entry name" value="NLR-like"/>
</dbReference>
<dbReference type="Gene3D" id="1.25.40.10">
    <property type="entry name" value="Tetratricopeptide repeat domain"/>
    <property type="match status" value="1"/>
</dbReference>
<dbReference type="Pfam" id="PF13374">
    <property type="entry name" value="TPR_10"/>
    <property type="match status" value="2"/>
</dbReference>
<dbReference type="PANTHER" id="PTHR46082">
    <property type="entry name" value="ATP/GTP-BINDING PROTEIN-RELATED"/>
    <property type="match status" value="1"/>
</dbReference>
<reference evidence="1" key="2">
    <citation type="submission" date="2023-05" db="EMBL/GenBank/DDBJ databases">
        <authorList>
            <consortium name="Lawrence Berkeley National Laboratory"/>
            <person name="Steindorff A."/>
            <person name="Hensen N."/>
            <person name="Bonometti L."/>
            <person name="Westerberg I."/>
            <person name="Brannstrom I.O."/>
            <person name="Guillou S."/>
            <person name="Cros-Aarteil S."/>
            <person name="Calhoun S."/>
            <person name="Haridas S."/>
            <person name="Kuo A."/>
            <person name="Mondo S."/>
            <person name="Pangilinan J."/>
            <person name="Riley R."/>
            <person name="Labutti K."/>
            <person name="Andreopoulos B."/>
            <person name="Lipzen A."/>
            <person name="Chen C."/>
            <person name="Yanf M."/>
            <person name="Daum C."/>
            <person name="Ng V."/>
            <person name="Clum A."/>
            <person name="Ohm R."/>
            <person name="Martin F."/>
            <person name="Silar P."/>
            <person name="Natvig D."/>
            <person name="Lalanne C."/>
            <person name="Gautier V."/>
            <person name="Ament-Velasquez S.L."/>
            <person name="Kruys A."/>
            <person name="Hutchinson M.I."/>
            <person name="Powell A.J."/>
            <person name="Barry K."/>
            <person name="Miller A.N."/>
            <person name="Grigoriev I.V."/>
            <person name="Debuchy R."/>
            <person name="Gladieux P."/>
            <person name="Thoren M.H."/>
            <person name="Johannesson H."/>
        </authorList>
    </citation>
    <scope>NUCLEOTIDE SEQUENCE</scope>
    <source>
        <strain evidence="1">CBS 103.79</strain>
    </source>
</reference>
<dbReference type="SUPFAM" id="SSF48452">
    <property type="entry name" value="TPR-like"/>
    <property type="match status" value="1"/>
</dbReference>
<comment type="caution">
    <text evidence="1">The sequence shown here is derived from an EMBL/GenBank/DDBJ whole genome shotgun (WGS) entry which is preliminary data.</text>
</comment>
<gene>
    <name evidence="1" type="ORF">C8A05DRAFT_44283</name>
</gene>
<evidence type="ECO:0000313" key="1">
    <source>
        <dbReference type="EMBL" id="KAK3902246.1"/>
    </source>
</evidence>
<keyword evidence="2" id="KW-1185">Reference proteome</keyword>
<organism evidence="1 2">
    <name type="scientific">Staphylotrichum tortipilum</name>
    <dbReference type="NCBI Taxonomy" id="2831512"/>
    <lineage>
        <taxon>Eukaryota</taxon>
        <taxon>Fungi</taxon>
        <taxon>Dikarya</taxon>
        <taxon>Ascomycota</taxon>
        <taxon>Pezizomycotina</taxon>
        <taxon>Sordariomycetes</taxon>
        <taxon>Sordariomycetidae</taxon>
        <taxon>Sordariales</taxon>
        <taxon>Chaetomiaceae</taxon>
        <taxon>Staphylotrichum</taxon>
    </lineage>
</organism>
<evidence type="ECO:0008006" key="3">
    <source>
        <dbReference type="Google" id="ProtNLM"/>
    </source>
</evidence>
<dbReference type="Proteomes" id="UP001303889">
    <property type="component" value="Unassembled WGS sequence"/>
</dbReference>
<dbReference type="PANTHER" id="PTHR46082:SF11">
    <property type="entry name" value="AAA+ ATPASE DOMAIN-CONTAINING PROTEIN-RELATED"/>
    <property type="match status" value="1"/>
</dbReference>
<dbReference type="EMBL" id="MU855522">
    <property type="protein sequence ID" value="KAK3902246.1"/>
    <property type="molecule type" value="Genomic_DNA"/>
</dbReference>
<protein>
    <recommendedName>
        <fullName evidence="3">Kinesin light chain</fullName>
    </recommendedName>
</protein>
<sequence>MSNLALTYGNQGRWGEAEELQVQVMETRKTKPGPDHPDMLTTMNNLASRTGMLRSMCDLAVTWEDQGRHLDALALMEEVAQGMQRVLGADDVGTRIALATVAKWRRLSLTMQVRT</sequence>